<dbReference type="PANTHER" id="PTHR47723">
    <property type="entry name" value="OS05G0353850 PROTEIN"/>
    <property type="match status" value="1"/>
</dbReference>
<organism evidence="2 3">
    <name type="scientific">Hordeum vulgare subsp. vulgare</name>
    <name type="common">Domesticated barley</name>
    <dbReference type="NCBI Taxonomy" id="112509"/>
    <lineage>
        <taxon>Eukaryota</taxon>
        <taxon>Viridiplantae</taxon>
        <taxon>Streptophyta</taxon>
        <taxon>Embryophyta</taxon>
        <taxon>Tracheophyta</taxon>
        <taxon>Spermatophyta</taxon>
        <taxon>Magnoliopsida</taxon>
        <taxon>Liliopsida</taxon>
        <taxon>Poales</taxon>
        <taxon>Poaceae</taxon>
        <taxon>BOP clade</taxon>
        <taxon>Pooideae</taxon>
        <taxon>Triticodae</taxon>
        <taxon>Triticeae</taxon>
        <taxon>Hordeinae</taxon>
        <taxon>Hordeum</taxon>
    </lineage>
</organism>
<name>A0A8I6XS42_HORVV</name>
<dbReference type="AlphaFoldDB" id="A0A8I6XS42"/>
<dbReference type="GO" id="GO:0004523">
    <property type="term" value="F:RNA-DNA hybrid ribonuclease activity"/>
    <property type="evidence" value="ECO:0007669"/>
    <property type="project" value="InterPro"/>
</dbReference>
<feature type="domain" description="RNase H type-1" evidence="1">
    <location>
        <begin position="1"/>
        <end position="104"/>
    </location>
</feature>
<dbReference type="Pfam" id="PF13456">
    <property type="entry name" value="RVT_3"/>
    <property type="match status" value="1"/>
</dbReference>
<dbReference type="EnsemblPlants" id="HORVU.MOREX.r3.5HG0498350.1">
    <property type="protein sequence ID" value="HORVU.MOREX.r3.5HG0498350.1.CDS1"/>
    <property type="gene ID" value="HORVU.MOREX.r3.5HG0498350"/>
</dbReference>
<dbReference type="InterPro" id="IPR036397">
    <property type="entry name" value="RNaseH_sf"/>
</dbReference>
<dbReference type="InterPro" id="IPR044730">
    <property type="entry name" value="RNase_H-like_dom_plant"/>
</dbReference>
<protein>
    <recommendedName>
        <fullName evidence="1">RNase H type-1 domain-containing protein</fullName>
    </recommendedName>
</protein>
<accession>A0A8I6XS42</accession>
<proteinExistence type="predicted"/>
<sequence length="137" mass="15439">MVLQRENGLLIFAAYRYIFNYNDALEAEIHALMQGMALALQHSDMPVIVQSDSSNALAIIEGDAWARSAYGHLAEEIKTLMVDREFIPLKISRDHNRVAHLLVHYSRTNACTAVWLNSSPSFCDDLLSRDCNPTCLE</sequence>
<reference evidence="3" key="1">
    <citation type="journal article" date="2012" name="Nature">
        <title>A physical, genetic and functional sequence assembly of the barley genome.</title>
        <authorList>
            <consortium name="The International Barley Genome Sequencing Consortium"/>
            <person name="Mayer K.F."/>
            <person name="Waugh R."/>
            <person name="Brown J.W."/>
            <person name="Schulman A."/>
            <person name="Langridge P."/>
            <person name="Platzer M."/>
            <person name="Fincher G.B."/>
            <person name="Muehlbauer G.J."/>
            <person name="Sato K."/>
            <person name="Close T.J."/>
            <person name="Wise R.P."/>
            <person name="Stein N."/>
        </authorList>
    </citation>
    <scope>NUCLEOTIDE SEQUENCE [LARGE SCALE GENOMIC DNA]</scope>
    <source>
        <strain evidence="3">cv. Morex</strain>
    </source>
</reference>
<evidence type="ECO:0000259" key="1">
    <source>
        <dbReference type="Pfam" id="PF13456"/>
    </source>
</evidence>
<dbReference type="PANTHER" id="PTHR47723:SF24">
    <property type="entry name" value="RNASE H TYPE-1 DOMAIN-CONTAINING PROTEIN"/>
    <property type="match status" value="1"/>
</dbReference>
<evidence type="ECO:0000313" key="3">
    <source>
        <dbReference type="Proteomes" id="UP000011116"/>
    </source>
</evidence>
<dbReference type="Proteomes" id="UP000011116">
    <property type="component" value="Chromosome 5H"/>
</dbReference>
<reference evidence="2" key="3">
    <citation type="submission" date="2022-01" db="UniProtKB">
        <authorList>
            <consortium name="EnsemblPlants"/>
        </authorList>
    </citation>
    <scope>IDENTIFICATION</scope>
    <source>
        <strain evidence="2">subsp. vulgare</strain>
    </source>
</reference>
<dbReference type="SUPFAM" id="SSF53098">
    <property type="entry name" value="Ribonuclease H-like"/>
    <property type="match status" value="1"/>
</dbReference>
<dbReference type="CDD" id="cd06222">
    <property type="entry name" value="RNase_H_like"/>
    <property type="match status" value="1"/>
</dbReference>
<dbReference type="GO" id="GO:0003676">
    <property type="term" value="F:nucleic acid binding"/>
    <property type="evidence" value="ECO:0007669"/>
    <property type="project" value="InterPro"/>
</dbReference>
<keyword evidence="3" id="KW-1185">Reference proteome</keyword>
<dbReference type="InterPro" id="IPR012337">
    <property type="entry name" value="RNaseH-like_sf"/>
</dbReference>
<dbReference type="InterPro" id="IPR053151">
    <property type="entry name" value="RNase_H-like"/>
</dbReference>
<reference evidence="2" key="2">
    <citation type="submission" date="2020-10" db="EMBL/GenBank/DDBJ databases">
        <authorList>
            <person name="Scholz U."/>
            <person name="Mascher M."/>
            <person name="Fiebig A."/>
        </authorList>
    </citation>
    <scope>NUCLEOTIDE SEQUENCE [LARGE SCALE GENOMIC DNA]</scope>
    <source>
        <strain evidence="2">cv. Morex</strain>
    </source>
</reference>
<dbReference type="Gramene" id="HORVU.MOREX.r3.5HG0498350.1">
    <property type="protein sequence ID" value="HORVU.MOREX.r3.5HG0498350.1.CDS1"/>
    <property type="gene ID" value="HORVU.MOREX.r3.5HG0498350"/>
</dbReference>
<dbReference type="InterPro" id="IPR002156">
    <property type="entry name" value="RNaseH_domain"/>
</dbReference>
<dbReference type="Gene3D" id="3.30.420.10">
    <property type="entry name" value="Ribonuclease H-like superfamily/Ribonuclease H"/>
    <property type="match status" value="1"/>
</dbReference>
<evidence type="ECO:0000313" key="2">
    <source>
        <dbReference type="EnsemblPlants" id="HORVU.MOREX.r3.5HG0498350.1.CDS1"/>
    </source>
</evidence>